<dbReference type="PANTHER" id="PTHR10578:SF104">
    <property type="entry name" value="CYTOCHROME B2, MITOCHONDRIAL-RELATED"/>
    <property type="match status" value="1"/>
</dbReference>
<feature type="region of interest" description="Disordered" evidence="3">
    <location>
        <begin position="281"/>
        <end position="300"/>
    </location>
</feature>
<evidence type="ECO:0000256" key="2">
    <source>
        <dbReference type="ARBA" id="ARBA00023002"/>
    </source>
</evidence>
<evidence type="ECO:0000259" key="5">
    <source>
        <dbReference type="PROSITE" id="PS51349"/>
    </source>
</evidence>
<organism evidence="6 7">
    <name type="scientific">Coniosporium apollinis</name>
    <dbReference type="NCBI Taxonomy" id="61459"/>
    <lineage>
        <taxon>Eukaryota</taxon>
        <taxon>Fungi</taxon>
        <taxon>Dikarya</taxon>
        <taxon>Ascomycota</taxon>
        <taxon>Pezizomycotina</taxon>
        <taxon>Dothideomycetes</taxon>
        <taxon>Dothideomycetes incertae sedis</taxon>
        <taxon>Coniosporium</taxon>
    </lineage>
</organism>
<dbReference type="InterPro" id="IPR000262">
    <property type="entry name" value="FMN-dep_DH"/>
</dbReference>
<dbReference type="InterPro" id="IPR001199">
    <property type="entry name" value="Cyt_B5-like_heme/steroid-bd"/>
</dbReference>
<sequence length="489" mass="52908">MISAQSISVEDIKKHASPQDCWLVIDGRVWDFTSFAPEHPGGADIIYKHAGRDATASYASIHAPSLVTTTLPPSKLIGHLDTATITEEWIKPPPTATPQFALDEKPPLHTLLNAYDFEDVASRTLTKKTWAFYSSAATDCVTRAANAATFDRLWFRPRILRNVRDVSTATRILGCDVGLPLFVSPAALARLVHPDGEKALAAGCGAKGVAQCVSTNASFPLSDIVASAPAEHPFFFQLYVNKDRAKTESLLRDVVGTGRVKALFLTVDAPVAGKREADERVRADESLASPMSGARATNDAKGGGLGRVMGSYIDATLSWEDIPWLRRCVGDLPIVLKGVQGAADAKLAVQHGIQGIVVSNHGGRSLDTSPPAILILLELQKCCPEVFDKLEVYVDGGIRRGTDILKALCLGATAVGIGRHFLYAVNYGQEGVEHFIDIMRDELETSMRMIGITDLSQVHPGLVNTFEVDHLVPTTVGHPYARFRPRSRL</sequence>
<name>A0ABQ9NFL1_9PEZI</name>
<keyword evidence="2" id="KW-0560">Oxidoreductase</keyword>
<dbReference type="InterPro" id="IPR037458">
    <property type="entry name" value="L-MDH/L-LDH_FMN-bd"/>
</dbReference>
<protein>
    <recommendedName>
        <fullName evidence="8">L-lactate dehydrogenase (Cytochrome)</fullName>
    </recommendedName>
</protein>
<keyword evidence="7" id="KW-1185">Reference proteome</keyword>
<dbReference type="InterPro" id="IPR013785">
    <property type="entry name" value="Aldolase_TIM"/>
</dbReference>
<dbReference type="PANTHER" id="PTHR10578">
    <property type="entry name" value="S -2-HYDROXY-ACID OXIDASE-RELATED"/>
    <property type="match status" value="1"/>
</dbReference>
<evidence type="ECO:0000256" key="3">
    <source>
        <dbReference type="SAM" id="MobiDB-lite"/>
    </source>
</evidence>
<gene>
    <name evidence="6" type="ORF">H2201_008694</name>
</gene>
<feature type="domain" description="Cytochrome b5 heme-binding" evidence="4">
    <location>
        <begin position="4"/>
        <end position="81"/>
    </location>
</feature>
<evidence type="ECO:0000313" key="6">
    <source>
        <dbReference type="EMBL" id="KAJ9655977.1"/>
    </source>
</evidence>
<evidence type="ECO:0000256" key="1">
    <source>
        <dbReference type="ARBA" id="ARBA00001917"/>
    </source>
</evidence>
<dbReference type="Gene3D" id="3.20.20.70">
    <property type="entry name" value="Aldolase class I"/>
    <property type="match status" value="1"/>
</dbReference>
<evidence type="ECO:0000259" key="4">
    <source>
        <dbReference type="PROSITE" id="PS50255"/>
    </source>
</evidence>
<dbReference type="PROSITE" id="PS51349">
    <property type="entry name" value="FMN_HYDROXY_ACID_DH_2"/>
    <property type="match status" value="1"/>
</dbReference>
<dbReference type="SMART" id="SM01117">
    <property type="entry name" value="Cyt-b5"/>
    <property type="match status" value="1"/>
</dbReference>
<dbReference type="PROSITE" id="PS50255">
    <property type="entry name" value="CYTOCHROME_B5_2"/>
    <property type="match status" value="1"/>
</dbReference>
<comment type="caution">
    <text evidence="6">The sequence shown here is derived from an EMBL/GenBank/DDBJ whole genome shotgun (WGS) entry which is preliminary data.</text>
</comment>
<dbReference type="Pfam" id="PF01070">
    <property type="entry name" value="FMN_dh"/>
    <property type="match status" value="1"/>
</dbReference>
<proteinExistence type="predicted"/>
<dbReference type="InterPro" id="IPR036400">
    <property type="entry name" value="Cyt_B5-like_heme/steroid_sf"/>
</dbReference>
<comment type="cofactor">
    <cofactor evidence="1">
        <name>FMN</name>
        <dbReference type="ChEBI" id="CHEBI:58210"/>
    </cofactor>
</comment>
<dbReference type="CDD" id="cd02922">
    <property type="entry name" value="FCB2_FMN"/>
    <property type="match status" value="1"/>
</dbReference>
<evidence type="ECO:0000313" key="7">
    <source>
        <dbReference type="Proteomes" id="UP001172684"/>
    </source>
</evidence>
<dbReference type="Pfam" id="PF00173">
    <property type="entry name" value="Cyt-b5"/>
    <property type="match status" value="1"/>
</dbReference>
<dbReference type="EMBL" id="JAPDRL010000143">
    <property type="protein sequence ID" value="KAJ9655977.1"/>
    <property type="molecule type" value="Genomic_DNA"/>
</dbReference>
<feature type="domain" description="FMN hydroxy acid dehydrogenase" evidence="5">
    <location>
        <begin position="106"/>
        <end position="468"/>
    </location>
</feature>
<dbReference type="InterPro" id="IPR037396">
    <property type="entry name" value="FMN_HAD"/>
</dbReference>
<dbReference type="Gene3D" id="3.10.120.10">
    <property type="entry name" value="Cytochrome b5-like heme/steroid binding domain"/>
    <property type="match status" value="1"/>
</dbReference>
<evidence type="ECO:0008006" key="8">
    <source>
        <dbReference type="Google" id="ProtNLM"/>
    </source>
</evidence>
<reference evidence="6" key="1">
    <citation type="submission" date="2022-10" db="EMBL/GenBank/DDBJ databases">
        <title>Culturing micro-colonial fungi from biological soil crusts in the Mojave desert and describing Neophaeococcomyces mojavensis, and introducing the new genera and species Taxawa tesnikishii.</title>
        <authorList>
            <person name="Kurbessoian T."/>
            <person name="Stajich J.E."/>
        </authorList>
    </citation>
    <scope>NUCLEOTIDE SEQUENCE</scope>
    <source>
        <strain evidence="6">TK_1</strain>
    </source>
</reference>
<dbReference type="Proteomes" id="UP001172684">
    <property type="component" value="Unassembled WGS sequence"/>
</dbReference>
<accession>A0ABQ9NFL1</accession>
<dbReference type="SUPFAM" id="SSF51395">
    <property type="entry name" value="FMN-linked oxidoreductases"/>
    <property type="match status" value="1"/>
</dbReference>
<dbReference type="SUPFAM" id="SSF55856">
    <property type="entry name" value="Cytochrome b5-like heme/steroid binding domain"/>
    <property type="match status" value="1"/>
</dbReference>